<keyword evidence="2" id="KW-1185">Reference proteome</keyword>
<proteinExistence type="predicted"/>
<name>A0A9X0QUG5_9PROT</name>
<dbReference type="RefSeq" id="WP_186768754.1">
    <property type="nucleotide sequence ID" value="NZ_JACOMF010000001.1"/>
</dbReference>
<gene>
    <name evidence="1" type="ORF">H7965_01560</name>
</gene>
<evidence type="ECO:0000313" key="2">
    <source>
        <dbReference type="Proteomes" id="UP000600101"/>
    </source>
</evidence>
<reference evidence="1" key="1">
    <citation type="submission" date="2020-08" db="EMBL/GenBank/DDBJ databases">
        <authorList>
            <person name="Hu Y."/>
            <person name="Nguyen S.V."/>
            <person name="Li F."/>
            <person name="Fanning S."/>
        </authorList>
    </citation>
    <scope>NUCLEOTIDE SEQUENCE</scope>
    <source>
        <strain evidence="1">SYSU D8009</strain>
    </source>
</reference>
<accession>A0A9X0QUG5</accession>
<dbReference type="Gene3D" id="3.50.50.60">
    <property type="entry name" value="FAD/NAD(P)-binding domain"/>
    <property type="match status" value="1"/>
</dbReference>
<comment type="caution">
    <text evidence="1">The sequence shown here is derived from an EMBL/GenBank/DDBJ whole genome shotgun (WGS) entry which is preliminary data.</text>
</comment>
<dbReference type="Proteomes" id="UP000600101">
    <property type="component" value="Unassembled WGS sequence"/>
</dbReference>
<evidence type="ECO:0000313" key="1">
    <source>
        <dbReference type="EMBL" id="MBC4013996.1"/>
    </source>
</evidence>
<dbReference type="InterPro" id="IPR036188">
    <property type="entry name" value="FAD/NAD-bd_sf"/>
</dbReference>
<sequence length="121" mass="12819">MRDPANLGWLRAATLQGWGGPRLLEAHEAERLPITAQVSHDAMNHSIAVARQRGAVPPDIEMPEPVGDAIRAHDGPAPAYSMYGFTSSTVPGCRTPPVQPLAAARQRGVPLALADRIRGAA</sequence>
<protein>
    <submittedName>
        <fullName evidence="1">Uncharacterized protein</fullName>
    </submittedName>
</protein>
<dbReference type="EMBL" id="JACOMF010000001">
    <property type="protein sequence ID" value="MBC4013996.1"/>
    <property type="molecule type" value="Genomic_DNA"/>
</dbReference>
<dbReference type="AlphaFoldDB" id="A0A9X0QUG5"/>
<organism evidence="1 2">
    <name type="scientific">Siccirubricoccus deserti</name>
    <dbReference type="NCBI Taxonomy" id="2013562"/>
    <lineage>
        <taxon>Bacteria</taxon>
        <taxon>Pseudomonadati</taxon>
        <taxon>Pseudomonadota</taxon>
        <taxon>Alphaproteobacteria</taxon>
        <taxon>Acetobacterales</taxon>
        <taxon>Roseomonadaceae</taxon>
        <taxon>Siccirubricoccus</taxon>
    </lineage>
</organism>